<keyword evidence="4" id="KW-0057">Aromatic amino acid biosynthesis</keyword>
<reference evidence="7" key="1">
    <citation type="submission" date="2016-10" db="EMBL/GenBank/DDBJ databases">
        <authorList>
            <person name="de Groot N.N."/>
        </authorList>
    </citation>
    <scope>NUCLEOTIDE SEQUENCE</scope>
</reference>
<dbReference type="GO" id="GO:0006571">
    <property type="term" value="P:tyrosine biosynthetic process"/>
    <property type="evidence" value="ECO:0007669"/>
    <property type="project" value="InterPro"/>
</dbReference>
<feature type="domain" description="Prephenate/arogenate dehydrogenase" evidence="6">
    <location>
        <begin position="4"/>
        <end position="280"/>
    </location>
</feature>
<dbReference type="SUPFAM" id="SSF51735">
    <property type="entry name" value="NAD(P)-binding Rossmann-fold domains"/>
    <property type="match status" value="1"/>
</dbReference>
<evidence type="ECO:0000313" key="7">
    <source>
        <dbReference type="EMBL" id="SFV69230.1"/>
    </source>
</evidence>
<accession>A0A1W1CTL9</accession>
<evidence type="ECO:0000256" key="1">
    <source>
        <dbReference type="ARBA" id="ARBA00022605"/>
    </source>
</evidence>
<comment type="pathway">
    <text evidence="5">Amino-acid biosynthesis.</text>
</comment>
<keyword evidence="1" id="KW-0028">Amino-acid biosynthesis</keyword>
<dbReference type="FunFam" id="1.10.3660.10:FF:000003">
    <property type="entry name" value="Prephenate dehydrogenase"/>
    <property type="match status" value="1"/>
</dbReference>
<evidence type="ECO:0000256" key="2">
    <source>
        <dbReference type="ARBA" id="ARBA00023002"/>
    </source>
</evidence>
<dbReference type="Gene3D" id="3.40.50.720">
    <property type="entry name" value="NAD(P)-binding Rossmann-like Domain"/>
    <property type="match status" value="1"/>
</dbReference>
<evidence type="ECO:0000259" key="6">
    <source>
        <dbReference type="PROSITE" id="PS51176"/>
    </source>
</evidence>
<dbReference type="PROSITE" id="PS51176">
    <property type="entry name" value="PDH_ADH"/>
    <property type="match status" value="1"/>
</dbReference>
<dbReference type="InterPro" id="IPR003099">
    <property type="entry name" value="Prephen_DH"/>
</dbReference>
<dbReference type="InterPro" id="IPR046826">
    <property type="entry name" value="PDH_N"/>
</dbReference>
<dbReference type="GO" id="GO:0004665">
    <property type="term" value="F:prephenate dehydrogenase (NADP+) activity"/>
    <property type="evidence" value="ECO:0007669"/>
    <property type="project" value="InterPro"/>
</dbReference>
<dbReference type="SUPFAM" id="SSF48179">
    <property type="entry name" value="6-phosphogluconate dehydrogenase C-terminal domain-like"/>
    <property type="match status" value="1"/>
</dbReference>
<dbReference type="FunFam" id="3.40.50.720:FF:000208">
    <property type="entry name" value="Prephenate dehydrogenase"/>
    <property type="match status" value="1"/>
</dbReference>
<dbReference type="Gene3D" id="1.10.3660.10">
    <property type="entry name" value="6-phosphogluconate dehydrogenase C-terminal like domain"/>
    <property type="match status" value="1"/>
</dbReference>
<dbReference type="GO" id="GO:0008977">
    <property type="term" value="F:prephenate dehydrogenase (NAD+) activity"/>
    <property type="evidence" value="ECO:0007669"/>
    <property type="project" value="InterPro"/>
</dbReference>
<dbReference type="PANTHER" id="PTHR21363:SF0">
    <property type="entry name" value="PREPHENATE DEHYDROGENASE [NADP(+)]"/>
    <property type="match status" value="1"/>
</dbReference>
<dbReference type="GO" id="GO:0070403">
    <property type="term" value="F:NAD+ binding"/>
    <property type="evidence" value="ECO:0007669"/>
    <property type="project" value="InterPro"/>
</dbReference>
<name>A0A1W1CTL9_9ZZZZ</name>
<dbReference type="InterPro" id="IPR050812">
    <property type="entry name" value="Preph/Arog_dehydrog"/>
</dbReference>
<protein>
    <recommendedName>
        <fullName evidence="6">Prephenate/arogenate dehydrogenase domain-containing protein</fullName>
    </recommendedName>
</protein>
<dbReference type="InterPro" id="IPR046825">
    <property type="entry name" value="PDH_C"/>
</dbReference>
<gene>
    <name evidence="7" type="ORF">MNB_SV-3-516</name>
</gene>
<dbReference type="InterPro" id="IPR008927">
    <property type="entry name" value="6-PGluconate_DH-like_C_sf"/>
</dbReference>
<dbReference type="EMBL" id="FPHI01000044">
    <property type="protein sequence ID" value="SFV69230.1"/>
    <property type="molecule type" value="Genomic_DNA"/>
</dbReference>
<dbReference type="Pfam" id="PF20463">
    <property type="entry name" value="PDH_C"/>
    <property type="match status" value="1"/>
</dbReference>
<keyword evidence="2" id="KW-0560">Oxidoreductase</keyword>
<evidence type="ECO:0000256" key="4">
    <source>
        <dbReference type="ARBA" id="ARBA00023141"/>
    </source>
</evidence>
<evidence type="ECO:0000256" key="3">
    <source>
        <dbReference type="ARBA" id="ARBA00023027"/>
    </source>
</evidence>
<dbReference type="Pfam" id="PF02153">
    <property type="entry name" value="PDH_N"/>
    <property type="match status" value="1"/>
</dbReference>
<dbReference type="PANTHER" id="PTHR21363">
    <property type="entry name" value="PREPHENATE DEHYDROGENASE"/>
    <property type="match status" value="1"/>
</dbReference>
<sequence length="280" mass="31127">MNIIKVGFVGLGLMGGSLSIALKKYSKDYYFIGLDHNKLHCSQALELGLVDEIANSLDALKVCDIIFLSIPVDGIIAVAQQFDTLPPNCTVIDLGSTKEKISLSIPKNIRQNFVTAHPMTGTEKFGPHAAIDDLYTDKVVVLCDIEKSGSHQEKIAKELFKNIGMNIVCMDAKEHDRHAAFISHMPHALSYALANSVIQQEASKSIIALAGGGFKDMSRIAKSSPNMWEDIFRQNKTNVLEAINTFQAELKKCEKMVKNEEWHRLNDWMSDANKLHDILK</sequence>
<dbReference type="InterPro" id="IPR036291">
    <property type="entry name" value="NAD(P)-bd_dom_sf"/>
</dbReference>
<dbReference type="AlphaFoldDB" id="A0A1W1CTL9"/>
<keyword evidence="3" id="KW-0520">NAD</keyword>
<evidence type="ECO:0000256" key="5">
    <source>
        <dbReference type="ARBA" id="ARBA00029440"/>
    </source>
</evidence>
<dbReference type="NCBIfam" id="NF006307">
    <property type="entry name" value="PRK08507.1"/>
    <property type="match status" value="1"/>
</dbReference>
<proteinExistence type="predicted"/>
<organism evidence="7">
    <name type="scientific">hydrothermal vent metagenome</name>
    <dbReference type="NCBI Taxonomy" id="652676"/>
    <lineage>
        <taxon>unclassified sequences</taxon>
        <taxon>metagenomes</taxon>
        <taxon>ecological metagenomes</taxon>
    </lineage>
</organism>